<keyword evidence="13" id="KW-1185">Reference proteome</keyword>
<dbReference type="SUPFAM" id="SSF51419">
    <property type="entry name" value="PLP-binding barrel"/>
    <property type="match status" value="1"/>
</dbReference>
<feature type="domain" description="Orn/DAP/Arg decarboxylase 2 C-terminal" evidence="11">
    <location>
        <begin position="218"/>
        <end position="349"/>
    </location>
</feature>
<dbReference type="Gene3D" id="3.20.20.10">
    <property type="entry name" value="Alanine racemase"/>
    <property type="match status" value="1"/>
</dbReference>
<evidence type="ECO:0000256" key="10">
    <source>
        <dbReference type="ARBA" id="ARBA00047389"/>
    </source>
</evidence>
<evidence type="ECO:0000256" key="8">
    <source>
        <dbReference type="ARBA" id="ARBA00025802"/>
    </source>
</evidence>
<dbReference type="InterPro" id="IPR029066">
    <property type="entry name" value="PLP-binding_barrel"/>
</dbReference>
<keyword evidence="4" id="KW-0210">Decarboxylase</keyword>
<evidence type="ECO:0000256" key="1">
    <source>
        <dbReference type="ARBA" id="ARBA00001933"/>
    </source>
</evidence>
<dbReference type="EMBL" id="JBBNFP010000016">
    <property type="protein sequence ID" value="MEQ2486568.1"/>
    <property type="molecule type" value="Genomic_DNA"/>
</dbReference>
<evidence type="ECO:0000313" key="12">
    <source>
        <dbReference type="EMBL" id="MEQ2486568.1"/>
    </source>
</evidence>
<comment type="catalytic activity">
    <reaction evidence="9">
        <text>carboxyspermidine + H(+) = spermidine + CO2</text>
        <dbReference type="Rhea" id="RHEA:34095"/>
        <dbReference type="ChEBI" id="CHEBI:15378"/>
        <dbReference type="ChEBI" id="CHEBI:16526"/>
        <dbReference type="ChEBI" id="CHEBI:57834"/>
        <dbReference type="ChEBI" id="CHEBI:65072"/>
        <dbReference type="EC" id="4.1.1.96"/>
    </reaction>
</comment>
<comment type="similarity">
    <text evidence="8">Belongs to the Orn/Lys/Arg decarboxylase class-II family. NspC subfamily.</text>
</comment>
<dbReference type="EC" id="4.1.1.96" evidence="2"/>
<dbReference type="NCBIfam" id="TIGR01047">
    <property type="entry name" value="nspC"/>
    <property type="match status" value="1"/>
</dbReference>
<comment type="cofactor">
    <cofactor evidence="1">
        <name>pyridoxal 5'-phosphate</name>
        <dbReference type="ChEBI" id="CHEBI:597326"/>
    </cofactor>
</comment>
<keyword evidence="6" id="KW-0745">Spermidine biosynthesis</keyword>
<comment type="catalytic activity">
    <reaction evidence="10">
        <text>carboxynorspermidine + H(+) = norspermidine + CO2</text>
        <dbReference type="Rhea" id="RHEA:34099"/>
        <dbReference type="ChEBI" id="CHEBI:15378"/>
        <dbReference type="ChEBI" id="CHEBI:16526"/>
        <dbReference type="ChEBI" id="CHEBI:57920"/>
        <dbReference type="ChEBI" id="CHEBI:65070"/>
        <dbReference type="EC" id="4.1.1.96"/>
    </reaction>
</comment>
<keyword evidence="5" id="KW-0663">Pyridoxal phosphate</keyword>
<dbReference type="Proteomes" id="UP001487296">
    <property type="component" value="Unassembled WGS sequence"/>
</dbReference>
<dbReference type="PANTHER" id="PTHR43727:SF1">
    <property type="entry name" value="CARBOXYNORSPERMIDINE_CARBOXYSPERMIDINE DECARBOXYLASE"/>
    <property type="match status" value="1"/>
</dbReference>
<evidence type="ECO:0000256" key="5">
    <source>
        <dbReference type="ARBA" id="ARBA00022898"/>
    </source>
</evidence>
<keyword evidence="7 12" id="KW-0456">Lyase</keyword>
<dbReference type="PIRSF" id="PIRSF038941">
    <property type="entry name" value="NspC"/>
    <property type="match status" value="1"/>
</dbReference>
<dbReference type="InterPro" id="IPR005730">
    <property type="entry name" value="Nsp_de-COase"/>
</dbReference>
<dbReference type="GO" id="GO:0016829">
    <property type="term" value="F:lyase activity"/>
    <property type="evidence" value="ECO:0007669"/>
    <property type="project" value="UniProtKB-KW"/>
</dbReference>
<evidence type="ECO:0000256" key="7">
    <source>
        <dbReference type="ARBA" id="ARBA00023239"/>
    </source>
</evidence>
<sequence length="393" mass="44822">MKINLTTFEELHHPVYVLEESRLRRNLQLISQVSQAADAEIILAFKAFALWKTFPIFREYISATTASSLSEARLGYEEFGSRTHTFSPAYTDDEIDEIARCSSHLTFNSLSQWQRLADRAKTVNPSISLGVRVNPEYSEVETVLYNPCAPGTRFGVLNSQLPEQLPSSIEGFHCHTLCESGPDVFQRTLAHIEERFSKWFPQLKWINFGGGHLMTRNDYDTSLLISILQDFHRRYPHLHVILEPGSAFAWQTGPLVSQVVDVVENHGVRTAILNVSFTCHMPDCLEMPYHPAVRFARTIEEDAEGRIPDGQGEHIYRLGGCSCLSGDFMGRWQFDHELKVGENVIFEDMIHYTTVKTNMFNGITHPSLALAHADGELEVLRQYGYEDYRSRMD</sequence>
<name>A0ABV1FQ73_9BACT</name>
<dbReference type="InterPro" id="IPR009006">
    <property type="entry name" value="Ala_racemase/Decarboxylase_C"/>
</dbReference>
<comment type="caution">
    <text evidence="12">The sequence shown here is derived from an EMBL/GenBank/DDBJ whole genome shotgun (WGS) entry which is preliminary data.</text>
</comment>
<accession>A0ABV1FQ73</accession>
<evidence type="ECO:0000256" key="2">
    <source>
        <dbReference type="ARBA" id="ARBA00012259"/>
    </source>
</evidence>
<gene>
    <name evidence="12" type="primary">nspC</name>
    <name evidence="12" type="ORF">AAAT34_05810</name>
</gene>
<dbReference type="Gene3D" id="2.40.37.10">
    <property type="entry name" value="Lyase, Ornithine Decarboxylase, Chain A, domain 1"/>
    <property type="match status" value="1"/>
</dbReference>
<evidence type="ECO:0000256" key="4">
    <source>
        <dbReference type="ARBA" id="ARBA00022793"/>
    </source>
</evidence>
<evidence type="ECO:0000259" key="11">
    <source>
        <dbReference type="Pfam" id="PF00278"/>
    </source>
</evidence>
<dbReference type="CDD" id="cd06829">
    <property type="entry name" value="PLPDE_III_CANSDC"/>
    <property type="match status" value="1"/>
</dbReference>
<dbReference type="InterPro" id="IPR022643">
    <property type="entry name" value="De-COase2_C"/>
</dbReference>
<dbReference type="SUPFAM" id="SSF50621">
    <property type="entry name" value="Alanine racemase C-terminal domain-like"/>
    <property type="match status" value="1"/>
</dbReference>
<reference evidence="12 13" key="1">
    <citation type="submission" date="2024-04" db="EMBL/GenBank/DDBJ databases">
        <title>Human intestinal bacterial collection.</title>
        <authorList>
            <person name="Pauvert C."/>
            <person name="Hitch T.C.A."/>
            <person name="Clavel T."/>
        </authorList>
    </citation>
    <scope>NUCLEOTIDE SEQUENCE [LARGE SCALE GENOMIC DNA]</scope>
    <source>
        <strain evidence="12 13">CLA-AA-H145</strain>
    </source>
</reference>
<evidence type="ECO:0000256" key="9">
    <source>
        <dbReference type="ARBA" id="ARBA00047351"/>
    </source>
</evidence>
<organism evidence="12 13">
    <name type="scientific">Hallella faecis</name>
    <dbReference type="NCBI Taxonomy" id="2841596"/>
    <lineage>
        <taxon>Bacteria</taxon>
        <taxon>Pseudomonadati</taxon>
        <taxon>Bacteroidota</taxon>
        <taxon>Bacteroidia</taxon>
        <taxon>Bacteroidales</taxon>
        <taxon>Prevotellaceae</taxon>
        <taxon>Hallella</taxon>
    </lineage>
</organism>
<dbReference type="Pfam" id="PF00278">
    <property type="entry name" value="Orn_DAP_Arg_deC"/>
    <property type="match status" value="1"/>
</dbReference>
<evidence type="ECO:0000256" key="3">
    <source>
        <dbReference type="ARBA" id="ARBA00013633"/>
    </source>
</evidence>
<evidence type="ECO:0000256" key="6">
    <source>
        <dbReference type="ARBA" id="ARBA00023066"/>
    </source>
</evidence>
<dbReference type="RefSeq" id="WP_215759651.1">
    <property type="nucleotide sequence ID" value="NZ_JAHKBE010000016.1"/>
</dbReference>
<evidence type="ECO:0000313" key="13">
    <source>
        <dbReference type="Proteomes" id="UP001487296"/>
    </source>
</evidence>
<dbReference type="PANTHER" id="PTHR43727">
    <property type="entry name" value="DIAMINOPIMELATE DECARBOXYLASE"/>
    <property type="match status" value="1"/>
</dbReference>
<proteinExistence type="inferred from homology"/>
<protein>
    <recommendedName>
        <fullName evidence="3">Carboxynorspermidine/carboxyspermidine decarboxylase</fullName>
        <ecNumber evidence="2">4.1.1.96</ecNumber>
    </recommendedName>
</protein>